<proteinExistence type="predicted"/>
<protein>
    <submittedName>
        <fullName evidence="1">Uncharacterized protein</fullName>
    </submittedName>
</protein>
<sequence length="65" mass="7461">MEFPPCPNPFPVKPRLAQTAVEQEHLLQVFHPHLSLIHIPTVSRFGAGTHWLTDKSTFDWQAKND</sequence>
<reference evidence="1" key="1">
    <citation type="submission" date="2014-11" db="EMBL/GenBank/DDBJ databases">
        <authorList>
            <person name="Amaro Gonzalez C."/>
        </authorList>
    </citation>
    <scope>NUCLEOTIDE SEQUENCE</scope>
</reference>
<dbReference type="EMBL" id="GBXM01080261">
    <property type="protein sequence ID" value="JAH28316.1"/>
    <property type="molecule type" value="Transcribed_RNA"/>
</dbReference>
<organism evidence="1">
    <name type="scientific">Anguilla anguilla</name>
    <name type="common">European freshwater eel</name>
    <name type="synonym">Muraena anguilla</name>
    <dbReference type="NCBI Taxonomy" id="7936"/>
    <lineage>
        <taxon>Eukaryota</taxon>
        <taxon>Metazoa</taxon>
        <taxon>Chordata</taxon>
        <taxon>Craniata</taxon>
        <taxon>Vertebrata</taxon>
        <taxon>Euteleostomi</taxon>
        <taxon>Actinopterygii</taxon>
        <taxon>Neopterygii</taxon>
        <taxon>Teleostei</taxon>
        <taxon>Anguilliformes</taxon>
        <taxon>Anguillidae</taxon>
        <taxon>Anguilla</taxon>
    </lineage>
</organism>
<accession>A0A0E9RGR1</accession>
<dbReference type="AlphaFoldDB" id="A0A0E9RGR1"/>
<evidence type="ECO:0000313" key="1">
    <source>
        <dbReference type="EMBL" id="JAH28316.1"/>
    </source>
</evidence>
<name>A0A0E9RGR1_ANGAN</name>
<reference evidence="1" key="2">
    <citation type="journal article" date="2015" name="Fish Shellfish Immunol.">
        <title>Early steps in the European eel (Anguilla anguilla)-Vibrio vulnificus interaction in the gills: Role of the RtxA13 toxin.</title>
        <authorList>
            <person name="Callol A."/>
            <person name="Pajuelo D."/>
            <person name="Ebbesson L."/>
            <person name="Teles M."/>
            <person name="MacKenzie S."/>
            <person name="Amaro C."/>
        </authorList>
    </citation>
    <scope>NUCLEOTIDE SEQUENCE</scope>
</reference>